<evidence type="ECO:0000256" key="1">
    <source>
        <dbReference type="ARBA" id="ARBA00004496"/>
    </source>
</evidence>
<dbReference type="GO" id="GO:0005737">
    <property type="term" value="C:cytoplasm"/>
    <property type="evidence" value="ECO:0007669"/>
    <property type="project" value="UniProtKB-SubCell"/>
</dbReference>
<dbReference type="GO" id="GO:0034058">
    <property type="term" value="P:endosomal vesicle fusion"/>
    <property type="evidence" value="ECO:0007669"/>
    <property type="project" value="TreeGrafter"/>
</dbReference>
<protein>
    <recommendedName>
        <fullName evidence="5">CNH domain-containing protein</fullName>
    </recommendedName>
</protein>
<evidence type="ECO:0000256" key="4">
    <source>
        <dbReference type="ARBA" id="ARBA00022927"/>
    </source>
</evidence>
<gene>
    <name evidence="6" type="ORF">OE88DRAFT_1663216</name>
</gene>
<evidence type="ECO:0000313" key="6">
    <source>
        <dbReference type="EMBL" id="TFK48940.1"/>
    </source>
</evidence>
<keyword evidence="3" id="KW-0963">Cytoplasm</keyword>
<dbReference type="GO" id="GO:0016020">
    <property type="term" value="C:membrane"/>
    <property type="evidence" value="ECO:0007669"/>
    <property type="project" value="TreeGrafter"/>
</dbReference>
<keyword evidence="7" id="KW-1185">Reference proteome</keyword>
<feature type="domain" description="CNH" evidence="5">
    <location>
        <begin position="87"/>
        <end position="378"/>
    </location>
</feature>
<dbReference type="InterPro" id="IPR001180">
    <property type="entry name" value="CNH_dom"/>
</dbReference>
<dbReference type="OrthoDB" id="5325112at2759"/>
<dbReference type="InterPro" id="IPR032914">
    <property type="entry name" value="Vam6/VPS39/TRAP1"/>
</dbReference>
<evidence type="ECO:0000259" key="5">
    <source>
        <dbReference type="PROSITE" id="PS50219"/>
    </source>
</evidence>
<keyword evidence="4" id="KW-0653">Protein transport</keyword>
<accession>A0A5C3MV22</accession>
<dbReference type="GO" id="GO:0006914">
    <property type="term" value="P:autophagy"/>
    <property type="evidence" value="ECO:0007669"/>
    <property type="project" value="TreeGrafter"/>
</dbReference>
<organism evidence="6 7">
    <name type="scientific">Heliocybe sulcata</name>
    <dbReference type="NCBI Taxonomy" id="5364"/>
    <lineage>
        <taxon>Eukaryota</taxon>
        <taxon>Fungi</taxon>
        <taxon>Dikarya</taxon>
        <taxon>Basidiomycota</taxon>
        <taxon>Agaricomycotina</taxon>
        <taxon>Agaricomycetes</taxon>
        <taxon>Gloeophyllales</taxon>
        <taxon>Gloeophyllaceae</taxon>
        <taxon>Heliocybe</taxon>
    </lineage>
</organism>
<dbReference type="PROSITE" id="PS50219">
    <property type="entry name" value="CNH"/>
    <property type="match status" value="1"/>
</dbReference>
<dbReference type="GO" id="GO:0015031">
    <property type="term" value="P:protein transport"/>
    <property type="evidence" value="ECO:0007669"/>
    <property type="project" value="UniProtKB-KW"/>
</dbReference>
<dbReference type="EMBL" id="ML213517">
    <property type="protein sequence ID" value="TFK48940.1"/>
    <property type="molecule type" value="Genomic_DNA"/>
</dbReference>
<evidence type="ECO:0000313" key="7">
    <source>
        <dbReference type="Proteomes" id="UP000305948"/>
    </source>
</evidence>
<proteinExistence type="predicted"/>
<reference evidence="6 7" key="1">
    <citation type="journal article" date="2019" name="Nat. Ecol. Evol.">
        <title>Megaphylogeny resolves global patterns of mushroom evolution.</title>
        <authorList>
            <person name="Varga T."/>
            <person name="Krizsan K."/>
            <person name="Foldi C."/>
            <person name="Dima B."/>
            <person name="Sanchez-Garcia M."/>
            <person name="Sanchez-Ramirez S."/>
            <person name="Szollosi G.J."/>
            <person name="Szarkandi J.G."/>
            <person name="Papp V."/>
            <person name="Albert L."/>
            <person name="Andreopoulos W."/>
            <person name="Angelini C."/>
            <person name="Antonin V."/>
            <person name="Barry K.W."/>
            <person name="Bougher N.L."/>
            <person name="Buchanan P."/>
            <person name="Buyck B."/>
            <person name="Bense V."/>
            <person name="Catcheside P."/>
            <person name="Chovatia M."/>
            <person name="Cooper J."/>
            <person name="Damon W."/>
            <person name="Desjardin D."/>
            <person name="Finy P."/>
            <person name="Geml J."/>
            <person name="Haridas S."/>
            <person name="Hughes K."/>
            <person name="Justo A."/>
            <person name="Karasinski D."/>
            <person name="Kautmanova I."/>
            <person name="Kiss B."/>
            <person name="Kocsube S."/>
            <person name="Kotiranta H."/>
            <person name="LaButti K.M."/>
            <person name="Lechner B.E."/>
            <person name="Liimatainen K."/>
            <person name="Lipzen A."/>
            <person name="Lukacs Z."/>
            <person name="Mihaltcheva S."/>
            <person name="Morgado L.N."/>
            <person name="Niskanen T."/>
            <person name="Noordeloos M.E."/>
            <person name="Ohm R.A."/>
            <person name="Ortiz-Santana B."/>
            <person name="Ovrebo C."/>
            <person name="Racz N."/>
            <person name="Riley R."/>
            <person name="Savchenko A."/>
            <person name="Shiryaev A."/>
            <person name="Soop K."/>
            <person name="Spirin V."/>
            <person name="Szebenyi C."/>
            <person name="Tomsovsky M."/>
            <person name="Tulloss R.E."/>
            <person name="Uehling J."/>
            <person name="Grigoriev I.V."/>
            <person name="Vagvolgyi C."/>
            <person name="Papp T."/>
            <person name="Martin F.M."/>
            <person name="Miettinen O."/>
            <person name="Hibbett D.S."/>
            <person name="Nagy L.G."/>
        </authorList>
    </citation>
    <scope>NUCLEOTIDE SEQUENCE [LARGE SCALE GENOMIC DNA]</scope>
    <source>
        <strain evidence="6 7">OMC1185</strain>
    </source>
</reference>
<dbReference type="PANTHER" id="PTHR12894">
    <property type="entry name" value="CNH DOMAIN CONTAINING"/>
    <property type="match status" value="1"/>
</dbReference>
<name>A0A5C3MV22_9AGAM</name>
<keyword evidence="2" id="KW-0813">Transport</keyword>
<dbReference type="Pfam" id="PF00780">
    <property type="entry name" value="CNH"/>
    <property type="match status" value="1"/>
</dbReference>
<comment type="subcellular location">
    <subcellularLocation>
        <location evidence="1">Cytoplasm</location>
    </subcellularLocation>
</comment>
<dbReference type="PANTHER" id="PTHR12894:SF27">
    <property type="entry name" value="TRANSFORMING GROWTH FACTOR-BETA RECEPTOR-ASSOCIATED PROTEIN 1"/>
    <property type="match status" value="1"/>
</dbReference>
<dbReference type="Proteomes" id="UP000305948">
    <property type="component" value="Unassembled WGS sequence"/>
</dbReference>
<evidence type="ECO:0000256" key="2">
    <source>
        <dbReference type="ARBA" id="ARBA00022448"/>
    </source>
</evidence>
<dbReference type="AlphaFoldDB" id="A0A5C3MV22"/>
<dbReference type="STRING" id="5364.A0A5C3MV22"/>
<sequence length="441" mass="49038">MHQRGNGRSCIGARVEDSDASIDAYCFNRNNHQHASLRSWCLIWILYSRDVHSMTSVPTNPLEVPPYQIQPLIASVLPGYQSPNESGVQVRCAQALGTEIYIGCSNGELLRYALQADNPNTPESYQLLSRQDLPTPKPVEEITLLPSISRALILQDRQIHIYTLPSLDPVPATLVRPVRNVVSFAVDDEHMRRPPPPDPSYPMEPVEFCAIKRNGIACFSFARDRLLFQKEIPSSGILMARRSGKYLGVLSAEDKTYGIIDLEAQALFPLLPLSQAPSMGPSDPVIKPSITVISENEFLLLSWTGASTIGIFITGDGNPVRGTIEWPSHPEALCIDYPYITTLLPNGSIEIHSIETQAIVQVIPAEPTTPTPSPRLATFPVEFAIRKNLVACANRYFVPSTKRSEKMKTTRVRLLRNTMINANEMDDPSRWRDSAIDLPDE</sequence>
<evidence type="ECO:0000256" key="3">
    <source>
        <dbReference type="ARBA" id="ARBA00022490"/>
    </source>
</evidence>